<dbReference type="HOGENOM" id="CLU_003041_17_1_1"/>
<gene>
    <name evidence="12" type="ORF">TRIADDRAFT_58595</name>
</gene>
<dbReference type="InterPro" id="IPR011545">
    <property type="entry name" value="DEAD/DEAH_box_helicase_dom"/>
</dbReference>
<dbReference type="PhylomeDB" id="B3S348"/>
<organism evidence="12 13">
    <name type="scientific">Trichoplax adhaerens</name>
    <name type="common">Trichoplax reptans</name>
    <dbReference type="NCBI Taxonomy" id="10228"/>
    <lineage>
        <taxon>Eukaryota</taxon>
        <taxon>Metazoa</taxon>
        <taxon>Placozoa</taxon>
        <taxon>Uniplacotomia</taxon>
        <taxon>Trichoplacea</taxon>
        <taxon>Trichoplacidae</taxon>
        <taxon>Trichoplax</taxon>
    </lineage>
</organism>
<dbReference type="InterPro" id="IPR014014">
    <property type="entry name" value="RNA_helicase_DEAD_Q_motif"/>
</dbReference>
<dbReference type="InterPro" id="IPR001650">
    <property type="entry name" value="Helicase_C-like"/>
</dbReference>
<dbReference type="GO" id="GO:0005524">
    <property type="term" value="F:ATP binding"/>
    <property type="evidence" value="ECO:0007669"/>
    <property type="project" value="UniProtKB-KW"/>
</dbReference>
<reference evidence="12 13" key="1">
    <citation type="journal article" date="2008" name="Nature">
        <title>The Trichoplax genome and the nature of placozoans.</title>
        <authorList>
            <person name="Srivastava M."/>
            <person name="Begovic E."/>
            <person name="Chapman J."/>
            <person name="Putnam N.H."/>
            <person name="Hellsten U."/>
            <person name="Kawashima T."/>
            <person name="Kuo A."/>
            <person name="Mitros T."/>
            <person name="Salamov A."/>
            <person name="Carpenter M.L."/>
            <person name="Signorovitch A.Y."/>
            <person name="Moreno M.A."/>
            <person name="Kamm K."/>
            <person name="Grimwood J."/>
            <person name="Schmutz J."/>
            <person name="Shapiro H."/>
            <person name="Grigoriev I.V."/>
            <person name="Buss L.W."/>
            <person name="Schierwater B."/>
            <person name="Dellaporta S.L."/>
            <person name="Rokhsar D.S."/>
        </authorList>
    </citation>
    <scope>NUCLEOTIDE SEQUENCE [LARGE SCALE GENOMIC DNA]</scope>
    <source>
        <strain evidence="12 13">Grell-BS-1999</strain>
    </source>
</reference>
<feature type="domain" description="DEAD-box RNA helicase Q" evidence="11">
    <location>
        <begin position="6"/>
        <end position="34"/>
    </location>
</feature>
<evidence type="ECO:0000259" key="10">
    <source>
        <dbReference type="PROSITE" id="PS51192"/>
    </source>
</evidence>
<dbReference type="PANTHER" id="PTHR47959:SF21">
    <property type="entry name" value="DEAD-BOX HELICASE 56"/>
    <property type="match status" value="1"/>
</dbReference>
<dbReference type="FunCoup" id="B3S348">
    <property type="interactions" value="1787"/>
</dbReference>
<proteinExistence type="inferred from homology"/>
<protein>
    <recommendedName>
        <fullName evidence="1">RNA helicase</fullName>
        <ecNumber evidence="1">3.6.4.13</ecNumber>
    </recommendedName>
</protein>
<dbReference type="SMART" id="SM00487">
    <property type="entry name" value="DEXDc"/>
    <property type="match status" value="1"/>
</dbReference>
<dbReference type="eggNOG" id="KOG0346">
    <property type="taxonomic scope" value="Eukaryota"/>
</dbReference>
<feature type="domain" description="Helicase ATP-binding" evidence="10">
    <location>
        <begin position="37"/>
        <end position="160"/>
    </location>
</feature>
<comment type="similarity">
    <text evidence="7">Belongs to the DEAD box helicase family. DDX56/DBP9 subfamily.</text>
</comment>
<dbReference type="KEGG" id="tad:TRIADDRAFT_58595"/>
<keyword evidence="4" id="KW-0347">Helicase</keyword>
<dbReference type="EMBL" id="DS985248">
    <property type="protein sequence ID" value="EDV22728.1"/>
    <property type="molecule type" value="Genomic_DNA"/>
</dbReference>
<accession>B3S348</accession>
<keyword evidence="3" id="KW-0378">Hydrolase</keyword>
<dbReference type="GO" id="GO:0016787">
    <property type="term" value="F:hydrolase activity"/>
    <property type="evidence" value="ECO:0007669"/>
    <property type="project" value="UniProtKB-KW"/>
</dbReference>
<feature type="short sequence motif" description="Q motif" evidence="9">
    <location>
        <begin position="6"/>
        <end position="34"/>
    </location>
</feature>
<evidence type="ECO:0000256" key="9">
    <source>
        <dbReference type="PROSITE-ProRule" id="PRU00552"/>
    </source>
</evidence>
<evidence type="ECO:0000256" key="4">
    <source>
        <dbReference type="ARBA" id="ARBA00022806"/>
    </source>
</evidence>
<evidence type="ECO:0000259" key="11">
    <source>
        <dbReference type="PROSITE" id="PS51195"/>
    </source>
</evidence>
<name>B3S348_TRIAD</name>
<evidence type="ECO:0000256" key="7">
    <source>
        <dbReference type="ARBA" id="ARBA00038041"/>
    </source>
</evidence>
<dbReference type="SUPFAM" id="SSF52540">
    <property type="entry name" value="P-loop containing nucleoside triphosphate hydrolases"/>
    <property type="match status" value="2"/>
</dbReference>
<keyword evidence="2" id="KW-0547">Nucleotide-binding</keyword>
<dbReference type="Pfam" id="PF00270">
    <property type="entry name" value="DEAD"/>
    <property type="match status" value="1"/>
</dbReference>
<dbReference type="AlphaFoldDB" id="B3S348"/>
<dbReference type="InterPro" id="IPR050079">
    <property type="entry name" value="DEAD_box_RNA_helicase"/>
</dbReference>
<evidence type="ECO:0000256" key="2">
    <source>
        <dbReference type="ARBA" id="ARBA00022741"/>
    </source>
</evidence>
<evidence type="ECO:0000256" key="6">
    <source>
        <dbReference type="ARBA" id="ARBA00022884"/>
    </source>
</evidence>
<evidence type="ECO:0000256" key="8">
    <source>
        <dbReference type="ARBA" id="ARBA00047984"/>
    </source>
</evidence>
<dbReference type="GeneID" id="6755807"/>
<dbReference type="InParanoid" id="B3S348"/>
<dbReference type="Proteomes" id="UP000009022">
    <property type="component" value="Unassembled WGS sequence"/>
</dbReference>
<dbReference type="RefSeq" id="XP_002114594.1">
    <property type="nucleotide sequence ID" value="XM_002114558.1"/>
</dbReference>
<dbReference type="OrthoDB" id="1191041at2759"/>
<dbReference type="PROSITE" id="PS51192">
    <property type="entry name" value="HELICASE_ATP_BIND_1"/>
    <property type="match status" value="1"/>
</dbReference>
<dbReference type="InterPro" id="IPR014001">
    <property type="entry name" value="Helicase_ATP-bd"/>
</dbReference>
<sequence length="412" mass="46407">MAEDLTEFSDFGLDHRLSKAIEKCGWKRPTPIQAAAIPIALQGKDILARARTGSGKTAAYAIPAIQKLLTLLDRGENEIANAAKILILVPTKELSRQACNNIKDLTTCCSHQIQAINVSSQDSSPNLRTQLLSYPHIVIGTPTRILTCVKSKDVKSLRKLVLHNPVVLKLQESQLPEQDRLDQYFIKCNEEDKFLLIYAMFKLGLKLYLEQFSIKCCVLNSELPQNSRSHIIDEFNRGIYDIIIASDETVLNTSVRTNPANKISNKGKRTARGDDVGSALSLVTSDDEALLKSVQDKLSEDYGNDDAAVVKPYTFKMNEIESFRYRAQDALRAVTKNAVRDARLREIKKEMLNSEKLKTYFGHNPKDMQALRHDLVLHPAKVRPHLKNVPDYLGKQNKNFNIIFPSFHACTY</sequence>
<evidence type="ECO:0000313" key="12">
    <source>
        <dbReference type="EMBL" id="EDV22728.1"/>
    </source>
</evidence>
<dbReference type="EC" id="3.6.4.13" evidence="1"/>
<dbReference type="InterPro" id="IPR027417">
    <property type="entry name" value="P-loop_NTPase"/>
</dbReference>
<dbReference type="PANTHER" id="PTHR47959">
    <property type="entry name" value="ATP-DEPENDENT RNA HELICASE RHLE-RELATED"/>
    <property type="match status" value="1"/>
</dbReference>
<evidence type="ECO:0000256" key="5">
    <source>
        <dbReference type="ARBA" id="ARBA00022840"/>
    </source>
</evidence>
<dbReference type="CTD" id="6755807"/>
<evidence type="ECO:0000256" key="3">
    <source>
        <dbReference type="ARBA" id="ARBA00022801"/>
    </source>
</evidence>
<dbReference type="GO" id="GO:0003723">
    <property type="term" value="F:RNA binding"/>
    <property type="evidence" value="ECO:0007669"/>
    <property type="project" value="UniProtKB-KW"/>
</dbReference>
<dbReference type="GO" id="GO:0005730">
    <property type="term" value="C:nucleolus"/>
    <property type="evidence" value="ECO:0000318"/>
    <property type="project" value="GO_Central"/>
</dbReference>
<dbReference type="PROSITE" id="PS51195">
    <property type="entry name" value="Q_MOTIF"/>
    <property type="match status" value="1"/>
</dbReference>
<dbReference type="Gene3D" id="3.40.50.300">
    <property type="entry name" value="P-loop containing nucleotide triphosphate hydrolases"/>
    <property type="match status" value="2"/>
</dbReference>
<keyword evidence="5" id="KW-0067">ATP-binding</keyword>
<dbReference type="STRING" id="10228.B3S348"/>
<evidence type="ECO:0000313" key="13">
    <source>
        <dbReference type="Proteomes" id="UP000009022"/>
    </source>
</evidence>
<keyword evidence="13" id="KW-1185">Reference proteome</keyword>
<dbReference type="GO" id="GO:0003724">
    <property type="term" value="F:RNA helicase activity"/>
    <property type="evidence" value="ECO:0007669"/>
    <property type="project" value="UniProtKB-EC"/>
</dbReference>
<comment type="catalytic activity">
    <reaction evidence="8">
        <text>ATP + H2O = ADP + phosphate + H(+)</text>
        <dbReference type="Rhea" id="RHEA:13065"/>
        <dbReference type="ChEBI" id="CHEBI:15377"/>
        <dbReference type="ChEBI" id="CHEBI:15378"/>
        <dbReference type="ChEBI" id="CHEBI:30616"/>
        <dbReference type="ChEBI" id="CHEBI:43474"/>
        <dbReference type="ChEBI" id="CHEBI:456216"/>
        <dbReference type="EC" id="3.6.4.13"/>
    </reaction>
</comment>
<keyword evidence="6" id="KW-0694">RNA-binding</keyword>
<dbReference type="Pfam" id="PF00271">
    <property type="entry name" value="Helicase_C"/>
    <property type="match status" value="1"/>
</dbReference>
<evidence type="ECO:0000256" key="1">
    <source>
        <dbReference type="ARBA" id="ARBA00012552"/>
    </source>
</evidence>